<dbReference type="Proteomes" id="UP000035760">
    <property type="component" value="Unassembled WGS sequence"/>
</dbReference>
<protein>
    <submittedName>
        <fullName evidence="2">Uncharacterized protein</fullName>
    </submittedName>
</protein>
<dbReference type="AlphaFoldDB" id="W6MBK5"/>
<evidence type="ECO:0000313" key="3">
    <source>
        <dbReference type="Proteomes" id="UP000035760"/>
    </source>
</evidence>
<reference evidence="2" key="2">
    <citation type="submission" date="2014-03" db="EMBL/GenBank/DDBJ databases">
        <title>Candidatus Competibacter-lineage genomes retrieved from metagenomes reveal functional metabolic diversity.</title>
        <authorList>
            <person name="McIlroy S.J."/>
            <person name="Albertsen M."/>
            <person name="Andresen E.K."/>
            <person name="Saunders A.M."/>
            <person name="Kristiansen R."/>
            <person name="Stokholm-Bjerregaard M."/>
            <person name="Nielsen K.L."/>
            <person name="Nielsen P.H."/>
        </authorList>
    </citation>
    <scope>NUCLEOTIDE SEQUENCE</scope>
    <source>
        <strain evidence="2">Run_A_D11</strain>
    </source>
</reference>
<name>W6MBK5_9GAMM</name>
<feature type="region of interest" description="Disordered" evidence="1">
    <location>
        <begin position="1"/>
        <end position="23"/>
    </location>
</feature>
<dbReference type="STRING" id="1400863.BN873_540005"/>
<dbReference type="EMBL" id="CBTJ020000063">
    <property type="protein sequence ID" value="CDI03530.1"/>
    <property type="molecule type" value="Genomic_DNA"/>
</dbReference>
<evidence type="ECO:0000313" key="2">
    <source>
        <dbReference type="EMBL" id="CDI03530.1"/>
    </source>
</evidence>
<evidence type="ECO:0000256" key="1">
    <source>
        <dbReference type="SAM" id="MobiDB-lite"/>
    </source>
</evidence>
<organism evidence="2 3">
    <name type="scientific">Candidatus Competibacter denitrificans Run_A_D11</name>
    <dbReference type="NCBI Taxonomy" id="1400863"/>
    <lineage>
        <taxon>Bacteria</taxon>
        <taxon>Pseudomonadati</taxon>
        <taxon>Pseudomonadota</taxon>
        <taxon>Gammaproteobacteria</taxon>
        <taxon>Candidatus Competibacteraceae</taxon>
        <taxon>Candidatus Competibacter</taxon>
    </lineage>
</organism>
<sequence>MNCKIAGTAGLGAPSTGRIDGTSERNELEASGCLCAGQTLENAETVSQAADRASPIAHFAAGAGIIGQTPDVHPCIHGG</sequence>
<proteinExistence type="predicted"/>
<keyword evidence="3" id="KW-1185">Reference proteome</keyword>
<accession>W6MBK5</accession>
<reference evidence="2" key="1">
    <citation type="submission" date="2013-07" db="EMBL/GenBank/DDBJ databases">
        <authorList>
            <person name="McIlroy S."/>
        </authorList>
    </citation>
    <scope>NUCLEOTIDE SEQUENCE [LARGE SCALE GENOMIC DNA]</scope>
    <source>
        <strain evidence="2">Run_A_D11</strain>
    </source>
</reference>
<gene>
    <name evidence="2" type="ORF">BN873_540005</name>
</gene>
<comment type="caution">
    <text evidence="2">The sequence shown here is derived from an EMBL/GenBank/DDBJ whole genome shotgun (WGS) entry which is preliminary data.</text>
</comment>